<feature type="compositionally biased region" description="Basic and acidic residues" evidence="2">
    <location>
        <begin position="1049"/>
        <end position="1058"/>
    </location>
</feature>
<feature type="region of interest" description="Disordered" evidence="2">
    <location>
        <begin position="876"/>
        <end position="1085"/>
    </location>
</feature>
<dbReference type="EMBL" id="NBSH01000002">
    <property type="protein sequence ID" value="ORX39872.1"/>
    <property type="molecule type" value="Genomic_DNA"/>
</dbReference>
<proteinExistence type="predicted"/>
<comment type="caution">
    <text evidence="3">The sequence shown here is derived from an EMBL/GenBank/DDBJ whole genome shotgun (WGS) entry which is preliminary data.</text>
</comment>
<feature type="compositionally biased region" description="Basic and acidic residues" evidence="2">
    <location>
        <begin position="990"/>
        <end position="1000"/>
    </location>
</feature>
<feature type="compositionally biased region" description="Low complexity" evidence="2">
    <location>
        <begin position="102"/>
        <end position="114"/>
    </location>
</feature>
<evidence type="ECO:0000256" key="2">
    <source>
        <dbReference type="SAM" id="MobiDB-lite"/>
    </source>
</evidence>
<evidence type="ECO:0000313" key="3">
    <source>
        <dbReference type="EMBL" id="ORX39872.1"/>
    </source>
</evidence>
<sequence>MVAPVNPHESIGLFPFGMTGLFDPRASGIPSELARLFEAPALDTNNGFMYRVPPVVPSARVEDAEYEEVDKRDEASQELDANILAERLRTLKGRLQGDSTDTLQTQAAPQAPQLRGILSPGRSAARPEAYHPPQLPQEDQNSSYFLSPDRHLHQLRRFPPTEELGPSDSISMYRPHRAPSARSVRRGGTNVDGEEGHMDPYPYTSELQHLGQNEGGSVTSGDGGMTMQTPRSMGYLDQATAPPTSNWTTGTLAGNMYNMRERLLKEAELQHHTNDDQIQKQLASTAELAATLVKLEKAEEQLRTLQATLFAEQVARTQIEREAEQSREDMKDCKDELASAIRALRRARDEGQRGDEERKRLQRCFETTKNQLHKYHEELKVRDARAKGREEGRAEAWKEAEMWMGGSPPIPVEPIQSIPPAVFRQTPIMNGNQALAPPPQQQQQQHQQQAYQQQTGQYTSPPQQYVPQPGESMGPQAQYQPMVMPQQGAQMGPPHLDHQSFAEPPQQSQHTLQKMQPHHSNVTGQAQQSGYPAAPVQPQHTPQTLQPQHTAQQSYSGGLPEKIMHTMARPITPPHLVGVAVPVTDPASIPRPTPQMPEGGQWQPLGQHPGQPTSSAHHAGSRSVPHQYTTLPPHQPARAGTVIHSNNRPGPHPNSAPRQSSRRERSHSVNGHVAVPDFIQRPHPADSYLDRADHDPRIKSLLSGAQSKTIHTSEYPTSARTGEAPPQALDSASLDKPLPKPFQQSVLSKSQSTRRPSASTQRPNRRLSLTEGLHPLSPAHPSHRGDQHHDGDRYPAFPVNGTARGHSMPSSIGSFNPANYALPASVDPSMLQTPQSTARHQSVRQTPHNSVRSRSWMAGALRNDAELDIGDLSKILEESDNPPHAHAHTRAQHPRQGDREPSRQAFETPRPAELKSPRNVMDSIVMRNMPTQDQQQVPRKAPSMTPMRNQPRPVMPSLLSGNKARSEAPGVSNGRHGHGQYTGRSTPALHDPRGPDEPPHSHSLFLPPGMMNRTRSAESDDIPQRHSALGLEGLDEVPSGRSNAVFSRHGREQGEARYPESQGTAMSRIRAPTSSRSNNLSARPSVAPSFVSEGVYQADHTGALDNFGSGPIGPQETRPRLTSASDANSQTFTHYRSASDGDALKQIRDRLMESDPNTISVPQPQTVHPVSPHRVPLPKSRSQAPTAYEMQSPKGSSLLSPKSQRNGRNGHRRSESHQTFGTLQTMPSVSIIDFALTHPLPSSKGGSSPKTGTEFDNDKIKEIHHSKMNVKRKPVPGPGPVPDPRKIPLPASRPPTRARASSKEPIK</sequence>
<feature type="compositionally biased region" description="Basic and acidic residues" evidence="2">
    <location>
        <begin position="783"/>
        <end position="793"/>
    </location>
</feature>
<feature type="compositionally biased region" description="Polar residues" evidence="2">
    <location>
        <begin position="455"/>
        <end position="466"/>
    </location>
</feature>
<feature type="region of interest" description="Disordered" evidence="2">
    <location>
        <begin position="1155"/>
        <end position="1224"/>
    </location>
</feature>
<feature type="compositionally biased region" description="Basic and acidic residues" evidence="2">
    <location>
        <begin position="1015"/>
        <end position="1024"/>
    </location>
</feature>
<protein>
    <submittedName>
        <fullName evidence="3">Uncharacterized protein</fullName>
    </submittedName>
</protein>
<evidence type="ECO:0000313" key="4">
    <source>
        <dbReference type="Proteomes" id="UP000193218"/>
    </source>
</evidence>
<feature type="region of interest" description="Disordered" evidence="2">
    <location>
        <begin position="100"/>
        <end position="144"/>
    </location>
</feature>
<reference evidence="3 4" key="1">
    <citation type="submission" date="2017-03" db="EMBL/GenBank/DDBJ databases">
        <title>Widespread Adenine N6-methylation of Active Genes in Fungi.</title>
        <authorList>
            <consortium name="DOE Joint Genome Institute"/>
            <person name="Mondo S.J."/>
            <person name="Dannebaum R.O."/>
            <person name="Kuo R.C."/>
            <person name="Louie K.B."/>
            <person name="Bewick A.J."/>
            <person name="Labutti K."/>
            <person name="Haridas S."/>
            <person name="Kuo A."/>
            <person name="Salamov A."/>
            <person name="Ahrendt S.R."/>
            <person name="Lau R."/>
            <person name="Bowen B.P."/>
            <person name="Lipzen A."/>
            <person name="Sullivan W."/>
            <person name="Andreopoulos W.B."/>
            <person name="Clum A."/>
            <person name="Lindquist E."/>
            <person name="Daum C."/>
            <person name="Northen T.R."/>
            <person name="Ramamoorthy G."/>
            <person name="Schmitz R.J."/>
            <person name="Gryganskyi A."/>
            <person name="Culley D."/>
            <person name="Magnuson J."/>
            <person name="James T.Y."/>
            <person name="O'Malley M.A."/>
            <person name="Stajich J.E."/>
            <person name="Spatafora J.W."/>
            <person name="Visel A."/>
            <person name="Grigoriev I.V."/>
        </authorList>
    </citation>
    <scope>NUCLEOTIDE SEQUENCE [LARGE SCALE GENOMIC DNA]</scope>
    <source>
        <strain evidence="3 4">NRRL Y-17943</strain>
    </source>
</reference>
<feature type="region of interest" description="Disordered" evidence="2">
    <location>
        <begin position="159"/>
        <end position="247"/>
    </location>
</feature>
<evidence type="ECO:0000256" key="1">
    <source>
        <dbReference type="SAM" id="Coils"/>
    </source>
</evidence>
<keyword evidence="1" id="KW-0175">Coiled coil</keyword>
<feature type="region of interest" description="Disordered" evidence="2">
    <location>
        <begin position="582"/>
        <end position="811"/>
    </location>
</feature>
<feature type="compositionally biased region" description="Low complexity" evidence="2">
    <location>
        <begin position="1241"/>
        <end position="1252"/>
    </location>
</feature>
<keyword evidence="4" id="KW-1185">Reference proteome</keyword>
<feature type="compositionally biased region" description="Basic and acidic residues" evidence="2">
    <location>
        <begin position="1256"/>
        <end position="1265"/>
    </location>
</feature>
<gene>
    <name evidence="3" type="ORF">BD324DRAFT_678956</name>
</gene>
<dbReference type="STRING" id="4999.A0A1Y1UPH1"/>
<feature type="compositionally biased region" description="Low complexity" evidence="2">
    <location>
        <begin position="1191"/>
        <end position="1204"/>
    </location>
</feature>
<feature type="region of interest" description="Disordered" evidence="2">
    <location>
        <begin position="1101"/>
        <end position="1142"/>
    </location>
</feature>
<dbReference type="InParanoid" id="A0A1Y1UPH1"/>
<dbReference type="RefSeq" id="XP_021873657.1">
    <property type="nucleotide sequence ID" value="XM_022019021.1"/>
</dbReference>
<feature type="compositionally biased region" description="Basic residues" evidence="2">
    <location>
        <begin position="174"/>
        <end position="185"/>
    </location>
</feature>
<feature type="compositionally biased region" description="Low complexity" evidence="2">
    <location>
        <begin position="537"/>
        <end position="553"/>
    </location>
</feature>
<feature type="region of interest" description="Disordered" evidence="2">
    <location>
        <begin position="1237"/>
        <end position="1307"/>
    </location>
</feature>
<organism evidence="3 4">
    <name type="scientific">Kockovaella imperatae</name>
    <dbReference type="NCBI Taxonomy" id="4999"/>
    <lineage>
        <taxon>Eukaryota</taxon>
        <taxon>Fungi</taxon>
        <taxon>Dikarya</taxon>
        <taxon>Basidiomycota</taxon>
        <taxon>Agaricomycotina</taxon>
        <taxon>Tremellomycetes</taxon>
        <taxon>Tremellales</taxon>
        <taxon>Cuniculitremaceae</taxon>
        <taxon>Kockovaella</taxon>
    </lineage>
</organism>
<accession>A0A1Y1UPH1</accession>
<feature type="compositionally biased region" description="Polar residues" evidence="2">
    <location>
        <begin position="742"/>
        <end position="762"/>
    </location>
</feature>
<feature type="region of interest" description="Disordered" evidence="2">
    <location>
        <begin position="430"/>
        <end position="556"/>
    </location>
</feature>
<dbReference type="Proteomes" id="UP000193218">
    <property type="component" value="Unassembled WGS sequence"/>
</dbReference>
<dbReference type="OrthoDB" id="2589068at2759"/>
<feature type="compositionally biased region" description="Low complexity" evidence="2">
    <location>
        <begin position="441"/>
        <end position="454"/>
    </location>
</feature>
<feature type="compositionally biased region" description="Basic and acidic residues" evidence="2">
    <location>
        <begin position="688"/>
        <end position="698"/>
    </location>
</feature>
<feature type="compositionally biased region" description="Polar residues" evidence="2">
    <location>
        <begin position="205"/>
        <end position="231"/>
    </location>
</feature>
<feature type="coiled-coil region" evidence="1">
    <location>
        <begin position="288"/>
        <end position="350"/>
    </location>
</feature>
<feature type="compositionally biased region" description="Polar residues" evidence="2">
    <location>
        <begin position="505"/>
        <end position="530"/>
    </location>
</feature>
<feature type="region of interest" description="Disordered" evidence="2">
    <location>
        <begin position="826"/>
        <end position="855"/>
    </location>
</feature>
<feature type="compositionally biased region" description="Polar residues" evidence="2">
    <location>
        <begin position="1120"/>
        <end position="1136"/>
    </location>
</feature>
<feature type="compositionally biased region" description="Polar residues" evidence="2">
    <location>
        <begin position="830"/>
        <end position="853"/>
    </location>
</feature>
<name>A0A1Y1UPH1_9TREE</name>
<feature type="compositionally biased region" description="Polar residues" evidence="2">
    <location>
        <begin position="1072"/>
        <end position="1082"/>
    </location>
</feature>
<feature type="compositionally biased region" description="Polar residues" evidence="2">
    <location>
        <begin position="703"/>
        <end position="720"/>
    </location>
</feature>
<dbReference type="GeneID" id="33560830"/>
<feature type="compositionally biased region" description="Polar residues" evidence="2">
    <location>
        <begin position="1155"/>
        <end position="1168"/>
    </location>
</feature>